<dbReference type="RefSeq" id="WP_194704339.1">
    <property type="nucleotide sequence ID" value="NZ_JADKNH010000040.1"/>
</dbReference>
<name>A0ABS0A065_9FIRM</name>
<dbReference type="InterPro" id="IPR036397">
    <property type="entry name" value="RNaseH_sf"/>
</dbReference>
<gene>
    <name evidence="3" type="ORF">ISU02_23645</name>
</gene>
<feature type="domain" description="Integrase catalytic" evidence="2">
    <location>
        <begin position="130"/>
        <end position="328"/>
    </location>
</feature>
<dbReference type="EMBL" id="JADKNH010000040">
    <property type="protein sequence ID" value="MBF4696104.1"/>
    <property type="molecule type" value="Genomic_DNA"/>
</dbReference>
<dbReference type="InterPro" id="IPR054353">
    <property type="entry name" value="IstA-like_C"/>
</dbReference>
<dbReference type="Pfam" id="PF22483">
    <property type="entry name" value="Mu-transpos_C_2"/>
    <property type="match status" value="1"/>
</dbReference>
<dbReference type="PANTHER" id="PTHR35004:SF8">
    <property type="entry name" value="TRANSPOSASE RV3428C-RELATED"/>
    <property type="match status" value="1"/>
</dbReference>
<proteinExistence type="inferred from homology"/>
<reference evidence="3 4" key="1">
    <citation type="submission" date="2020-11" db="EMBL/GenBank/DDBJ databases">
        <title>Fusibacter basophilias sp. nov.</title>
        <authorList>
            <person name="Qiu D."/>
        </authorList>
    </citation>
    <scope>NUCLEOTIDE SEQUENCE [LARGE SCALE GENOMIC DNA]</scope>
    <source>
        <strain evidence="3 4">Q10-2</strain>
    </source>
</reference>
<dbReference type="Gene3D" id="3.30.420.10">
    <property type="entry name" value="Ribonuclease H-like superfamily/Ribonuclease H"/>
    <property type="match status" value="1"/>
</dbReference>
<dbReference type="PROSITE" id="PS50994">
    <property type="entry name" value="INTEGRASE"/>
    <property type="match status" value="1"/>
</dbReference>
<protein>
    <submittedName>
        <fullName evidence="3">IS21 family transposase</fullName>
    </submittedName>
</protein>
<dbReference type="SUPFAM" id="SSF53098">
    <property type="entry name" value="Ribonuclease H-like"/>
    <property type="match status" value="1"/>
</dbReference>
<dbReference type="PANTHER" id="PTHR35004">
    <property type="entry name" value="TRANSPOSASE RV3428C-RELATED"/>
    <property type="match status" value="1"/>
</dbReference>
<evidence type="ECO:0000313" key="4">
    <source>
        <dbReference type="Proteomes" id="UP000614200"/>
    </source>
</evidence>
<comment type="caution">
    <text evidence="3">The sequence shown here is derived from an EMBL/GenBank/DDBJ whole genome shotgun (WGS) entry which is preliminary data.</text>
</comment>
<evidence type="ECO:0000256" key="1">
    <source>
        <dbReference type="ARBA" id="ARBA00009277"/>
    </source>
</evidence>
<keyword evidence="4" id="KW-1185">Reference proteome</keyword>
<evidence type="ECO:0000259" key="2">
    <source>
        <dbReference type="PROSITE" id="PS50994"/>
    </source>
</evidence>
<sequence length="516" mass="59380">MTQYREILRLNSLGINKTGIAQSLKCSRNTVRSVLNRASELDIKWPLPVEITDTDLHKRFFQKAHDENLRKAPDVEHIHKELLKSGVSLKLLWNEYCETCRIQGELPLMYSQFCQIYRKHAEVKRATMHIPRKPGELIEVDWAGTTSMLVDRDTGELTAAYIFVAVLPFSQYAYVEAFPSMKQESWIAAHVNMYQYFGGVSKILVPDNLKTGVVKSDWHNPELNKIYREMSEHYNTAIIPTRVRKPKDKASVEGTVGNISTWIIAALRNEKFFTLAELNKSIKTKLTSFNSKPFQKKEGSRLSIFLGEEKSMLLPLPATPFELATLKQATVQFNYHIQVEKMHYSVPHEYIKHVVDVRITKNVIEVFYNNHRLCSHPKLHGRIGQYSTVEEHMPEDHQKYLKWNSERFISWAEKIGPSTTITIKSILASYRVEEQGYKSCMGLLKLADKYSVIRLEAACSRALYYTPHPSYKSVKSILTTGQDKLTNETPKHVIEEPDAFGFTRGADYYGGKNHDK</sequence>
<evidence type="ECO:0000313" key="3">
    <source>
        <dbReference type="EMBL" id="MBF4696104.1"/>
    </source>
</evidence>
<dbReference type="InterPro" id="IPR001584">
    <property type="entry name" value="Integrase_cat-core"/>
</dbReference>
<dbReference type="NCBIfam" id="NF033546">
    <property type="entry name" value="transpos_IS21"/>
    <property type="match status" value="1"/>
</dbReference>
<accession>A0ABS0A065</accession>
<dbReference type="Proteomes" id="UP000614200">
    <property type="component" value="Unassembled WGS sequence"/>
</dbReference>
<comment type="similarity">
    <text evidence="1">Belongs to the transposase IS21/IS408/IS1162 family.</text>
</comment>
<organism evidence="3 4">
    <name type="scientific">Fusibacter ferrireducens</name>
    <dbReference type="NCBI Taxonomy" id="2785058"/>
    <lineage>
        <taxon>Bacteria</taxon>
        <taxon>Bacillati</taxon>
        <taxon>Bacillota</taxon>
        <taxon>Clostridia</taxon>
        <taxon>Eubacteriales</taxon>
        <taxon>Eubacteriales Family XII. Incertae Sedis</taxon>
        <taxon>Fusibacter</taxon>
    </lineage>
</organism>
<dbReference type="InterPro" id="IPR012337">
    <property type="entry name" value="RNaseH-like_sf"/>
</dbReference>